<dbReference type="Pfam" id="PF04227">
    <property type="entry name" value="Indigoidine_A"/>
    <property type="match status" value="1"/>
</dbReference>
<evidence type="ECO:0000256" key="5">
    <source>
        <dbReference type="ARBA" id="ARBA00023295"/>
    </source>
</evidence>
<dbReference type="GO" id="GO:0016798">
    <property type="term" value="F:hydrolase activity, acting on glycosyl bonds"/>
    <property type="evidence" value="ECO:0007669"/>
    <property type="project" value="UniProtKB-KW"/>
</dbReference>
<evidence type="ECO:0000313" key="6">
    <source>
        <dbReference type="EMBL" id="RDW80253.1"/>
    </source>
</evidence>
<name>A0A3D8S1S0_9HELO</name>
<organism evidence="6 7">
    <name type="scientific">Coleophoma cylindrospora</name>
    <dbReference type="NCBI Taxonomy" id="1849047"/>
    <lineage>
        <taxon>Eukaryota</taxon>
        <taxon>Fungi</taxon>
        <taxon>Dikarya</taxon>
        <taxon>Ascomycota</taxon>
        <taxon>Pezizomycotina</taxon>
        <taxon>Leotiomycetes</taxon>
        <taxon>Helotiales</taxon>
        <taxon>Dermateaceae</taxon>
        <taxon>Coleophoma</taxon>
    </lineage>
</organism>
<accession>A0A3D8S1S0</accession>
<dbReference type="EMBL" id="PDLM01000004">
    <property type="protein sequence ID" value="RDW80253.1"/>
    <property type="molecule type" value="Genomic_DNA"/>
</dbReference>
<keyword evidence="1" id="KW-0479">Metal-binding</keyword>
<reference evidence="6 7" key="1">
    <citation type="journal article" date="2018" name="IMA Fungus">
        <title>IMA Genome-F 9: Draft genome sequence of Annulohypoxylon stygium, Aspergillus mulundensis, Berkeleyomyces basicola (syn. Thielaviopsis basicola), Ceratocystis smalleyi, two Cercospora beticola strains, Coleophoma cylindrospora, Fusarium fracticaudum, Phialophora cf. hyalina, and Morchella septimelata.</title>
        <authorList>
            <person name="Wingfield B.D."/>
            <person name="Bills G.F."/>
            <person name="Dong Y."/>
            <person name="Huang W."/>
            <person name="Nel W.J."/>
            <person name="Swalarsk-Parry B.S."/>
            <person name="Vaghefi N."/>
            <person name="Wilken P.M."/>
            <person name="An Z."/>
            <person name="de Beer Z.W."/>
            <person name="De Vos L."/>
            <person name="Chen L."/>
            <person name="Duong T.A."/>
            <person name="Gao Y."/>
            <person name="Hammerbacher A."/>
            <person name="Kikkert J.R."/>
            <person name="Li Y."/>
            <person name="Li H."/>
            <person name="Li K."/>
            <person name="Li Q."/>
            <person name="Liu X."/>
            <person name="Ma X."/>
            <person name="Naidoo K."/>
            <person name="Pethybridge S.J."/>
            <person name="Sun J."/>
            <person name="Steenkamp E.T."/>
            <person name="van der Nest M.A."/>
            <person name="van Wyk S."/>
            <person name="Wingfield M.J."/>
            <person name="Xiong C."/>
            <person name="Yue Q."/>
            <person name="Zhang X."/>
        </authorList>
    </citation>
    <scope>NUCLEOTIDE SEQUENCE [LARGE SCALE GENOMIC DNA]</scope>
    <source>
        <strain evidence="6 7">BP6252</strain>
    </source>
</reference>
<dbReference type="GO" id="GO:0005737">
    <property type="term" value="C:cytoplasm"/>
    <property type="evidence" value="ECO:0007669"/>
    <property type="project" value="TreeGrafter"/>
</dbReference>
<dbReference type="Gene3D" id="3.40.1790.10">
    <property type="entry name" value="Indigoidine synthase domain"/>
    <property type="match status" value="1"/>
</dbReference>
<protein>
    <recommendedName>
        <fullName evidence="8">Pseudouridine-5'-phosphate glycosidase</fullName>
    </recommendedName>
</protein>
<dbReference type="GO" id="GO:0046872">
    <property type="term" value="F:metal ion binding"/>
    <property type="evidence" value="ECO:0007669"/>
    <property type="project" value="UniProtKB-KW"/>
</dbReference>
<evidence type="ECO:0008006" key="8">
    <source>
        <dbReference type="Google" id="ProtNLM"/>
    </source>
</evidence>
<dbReference type="AlphaFoldDB" id="A0A3D8S1S0"/>
<evidence type="ECO:0000313" key="7">
    <source>
        <dbReference type="Proteomes" id="UP000256645"/>
    </source>
</evidence>
<dbReference type="PANTHER" id="PTHR42909">
    <property type="entry name" value="ZGC:136858"/>
    <property type="match status" value="1"/>
</dbReference>
<dbReference type="SUPFAM" id="SSF110581">
    <property type="entry name" value="Indigoidine synthase A-like"/>
    <property type="match status" value="1"/>
</dbReference>
<dbReference type="InterPro" id="IPR007342">
    <property type="entry name" value="PsuG"/>
</dbReference>
<dbReference type="Proteomes" id="UP000256645">
    <property type="component" value="Unassembled WGS sequence"/>
</dbReference>
<sequence>MVLQRLYLLRTGLESIISRKTVRSTVGHISVSPARYRFYSTQKPRQKFDSKVFKVSEEVEDAIRTGKPVVALESTIYTHGYPPEQNGDLAVLLEDVLRENGVVPATIAVVDGAARVGLSTAELRRLASVAGKPEAMKVSRRDLPYIIGLGLAGRPFQGGTTISGSMVLAQMAGIEILGTGGLGGVHRGGQDTMDISADLTELGRTNVTVISSGCKSFLDLPRTLEYLETQGVCVSTFADGRTENDIDIPSFYCRNSGIRSPTVIQDETEAAGIIYAQRQLGLSSGIFFANPIPASHSIPQSELEDVIDTAVQEATEQGYHGASNTPFVLAKIKERTGKVILANKAMLERNITRAAKVSVELSQIAGKR</sequence>
<evidence type="ECO:0000256" key="2">
    <source>
        <dbReference type="ARBA" id="ARBA00022801"/>
    </source>
</evidence>
<keyword evidence="7" id="KW-1185">Reference proteome</keyword>
<keyword evidence="5" id="KW-0326">Glycosidase</keyword>
<keyword evidence="3" id="KW-0464">Manganese</keyword>
<keyword evidence="4" id="KW-0456">Lyase</keyword>
<evidence type="ECO:0000256" key="3">
    <source>
        <dbReference type="ARBA" id="ARBA00023211"/>
    </source>
</evidence>
<keyword evidence="2" id="KW-0378">Hydrolase</keyword>
<evidence type="ECO:0000256" key="1">
    <source>
        <dbReference type="ARBA" id="ARBA00022723"/>
    </source>
</evidence>
<dbReference type="GO" id="GO:0004730">
    <property type="term" value="F:pseudouridylate synthase activity"/>
    <property type="evidence" value="ECO:0007669"/>
    <property type="project" value="InterPro"/>
</dbReference>
<comment type="caution">
    <text evidence="6">The sequence shown here is derived from an EMBL/GenBank/DDBJ whole genome shotgun (WGS) entry which is preliminary data.</text>
</comment>
<dbReference type="STRING" id="1849047.A0A3D8S1S0"/>
<evidence type="ECO:0000256" key="4">
    <source>
        <dbReference type="ARBA" id="ARBA00023239"/>
    </source>
</evidence>
<proteinExistence type="predicted"/>
<dbReference type="OrthoDB" id="198885at2759"/>
<dbReference type="InterPro" id="IPR022830">
    <property type="entry name" value="Indigdn_synthA-like"/>
</dbReference>
<gene>
    <name evidence="6" type="ORF">BP6252_04891</name>
</gene>
<dbReference type="PANTHER" id="PTHR42909:SF1">
    <property type="entry name" value="CARBOHYDRATE KINASE PFKB DOMAIN-CONTAINING PROTEIN"/>
    <property type="match status" value="1"/>
</dbReference>